<proteinExistence type="predicted"/>
<dbReference type="Proteomes" id="UP001642484">
    <property type="component" value="Unassembled WGS sequence"/>
</dbReference>
<sequence length="148" mass="16685">MALPTEDRYGILWTRPLIQAEQIAKFVIKSGGRRDLIAELGLGLQEVCRTSSTSSTYRSIAVDRWNAIPPLAHSLAVSPSSKEQQQAKSACEQKQLRSFGRQGAGPLSFGRFSVKERQAIFSSSHHCWWKSRRRASWVSDDPTTFYKI</sequence>
<feature type="compositionally biased region" description="Polar residues" evidence="1">
    <location>
        <begin position="78"/>
        <end position="88"/>
    </location>
</feature>
<evidence type="ECO:0000313" key="3">
    <source>
        <dbReference type="Proteomes" id="UP001642484"/>
    </source>
</evidence>
<comment type="caution">
    <text evidence="2">The sequence shown here is derived from an EMBL/GenBank/DDBJ whole genome shotgun (WGS) entry which is preliminary data.</text>
</comment>
<name>A0ABP0QX12_9DINO</name>
<feature type="region of interest" description="Disordered" evidence="1">
    <location>
        <begin position="78"/>
        <end position="103"/>
    </location>
</feature>
<evidence type="ECO:0000313" key="2">
    <source>
        <dbReference type="EMBL" id="CAK9092529.1"/>
    </source>
</evidence>
<reference evidence="2 3" key="1">
    <citation type="submission" date="2024-02" db="EMBL/GenBank/DDBJ databases">
        <authorList>
            <person name="Chen Y."/>
            <person name="Shah S."/>
            <person name="Dougan E. K."/>
            <person name="Thang M."/>
            <person name="Chan C."/>
        </authorList>
    </citation>
    <scope>NUCLEOTIDE SEQUENCE [LARGE SCALE GENOMIC DNA]</scope>
</reference>
<protein>
    <submittedName>
        <fullName evidence="2">Uncharacterized protein</fullName>
    </submittedName>
</protein>
<gene>
    <name evidence="2" type="ORF">CCMP2556_LOCUS44298</name>
</gene>
<dbReference type="EMBL" id="CAXAMN010025084">
    <property type="protein sequence ID" value="CAK9092529.1"/>
    <property type="molecule type" value="Genomic_DNA"/>
</dbReference>
<evidence type="ECO:0000256" key="1">
    <source>
        <dbReference type="SAM" id="MobiDB-lite"/>
    </source>
</evidence>
<organism evidence="2 3">
    <name type="scientific">Durusdinium trenchii</name>
    <dbReference type="NCBI Taxonomy" id="1381693"/>
    <lineage>
        <taxon>Eukaryota</taxon>
        <taxon>Sar</taxon>
        <taxon>Alveolata</taxon>
        <taxon>Dinophyceae</taxon>
        <taxon>Suessiales</taxon>
        <taxon>Symbiodiniaceae</taxon>
        <taxon>Durusdinium</taxon>
    </lineage>
</organism>
<accession>A0ABP0QX12</accession>
<keyword evidence="3" id="KW-1185">Reference proteome</keyword>